<dbReference type="EMBL" id="AB120320">
    <property type="protein sequence ID" value="BAH56707.1"/>
    <property type="molecule type" value="Genomic_DNA"/>
</dbReference>
<dbReference type="GO" id="GO:0045259">
    <property type="term" value="C:proton-transporting ATP synthase complex"/>
    <property type="evidence" value="ECO:0007669"/>
    <property type="project" value="UniProtKB-KW"/>
</dbReference>
<evidence type="ECO:0000256" key="7">
    <source>
        <dbReference type="ARBA" id="ARBA00022989"/>
    </source>
</evidence>
<dbReference type="PANTHER" id="PTHR11410:SF0">
    <property type="entry name" value="ATP SYNTHASE SUBUNIT A"/>
    <property type="match status" value="1"/>
</dbReference>
<evidence type="ECO:0000256" key="3">
    <source>
        <dbReference type="ARBA" id="ARBA00022448"/>
    </source>
</evidence>
<feature type="transmembrane region" description="Helical" evidence="14">
    <location>
        <begin position="69"/>
        <end position="93"/>
    </location>
</feature>
<evidence type="ECO:0000256" key="9">
    <source>
        <dbReference type="ARBA" id="ARBA00023136"/>
    </source>
</evidence>
<comment type="subunit">
    <text evidence="12">Component of the ATP synthase complex composed at least of ATP5F1A/subunit alpha, ATP5F1B/subunit beta, ATP5MC1/subunit c (homooctomer), MT-ATP6/subunit a, MT-ATP8/subunit 8, ATP5ME/subunit e, ATP5MF/subunit f, ATP5MG/subunit g, ATP5MK/subunit k, ATP5MJ/subunit j, ATP5F1C/subunit gamma, ATP5F1D/subunit delta, ATP5F1E/subunit epsilon, ATP5PF/subunit F6, ATP5PB/subunit b, ATP5PD/subunit d, ATP5PO/subunit OSCP. ATP synthase complex consists of a soluble F(1) head domain (subunits alpha(3) and beta(3)) - the catalytic core - and a membrane F(0) domain - the membrane proton channel (subunits c, a, 8, e, f, g, k and j). These two domains are linked by a central stalk (subunits gamma, delta, and epsilon) rotating inside the F1 region and a stationary peripheral stalk (subunits F6, b, d, and OSCP). Interacts with DNAJC30; interaction is direct.</text>
</comment>
<keyword evidence="7 14" id="KW-1133">Transmembrane helix</keyword>
<evidence type="ECO:0000256" key="11">
    <source>
        <dbReference type="ARBA" id="ARBA00024169"/>
    </source>
</evidence>
<evidence type="ECO:0000256" key="13">
    <source>
        <dbReference type="RuleBase" id="RU004450"/>
    </source>
</evidence>
<dbReference type="NCBIfam" id="TIGR01131">
    <property type="entry name" value="ATP_synt_6_or_A"/>
    <property type="match status" value="1"/>
</dbReference>
<evidence type="ECO:0000256" key="10">
    <source>
        <dbReference type="ARBA" id="ARBA00023310"/>
    </source>
</evidence>
<dbReference type="PANTHER" id="PTHR11410">
    <property type="entry name" value="ATP SYNTHASE SUBUNIT A"/>
    <property type="match status" value="1"/>
</dbReference>
<accession>C0SPF0</accession>
<dbReference type="InterPro" id="IPR000568">
    <property type="entry name" value="ATP_synth_F0_asu"/>
</dbReference>
<dbReference type="InterPro" id="IPR023011">
    <property type="entry name" value="ATP_synth_F0_asu_AS"/>
</dbReference>
<evidence type="ECO:0000313" key="15">
    <source>
        <dbReference type="EMBL" id="BAH56702.1"/>
    </source>
</evidence>
<proteinExistence type="inferred from homology"/>
<feature type="transmembrane region" description="Helical" evidence="14">
    <location>
        <begin position="99"/>
        <end position="118"/>
    </location>
</feature>
<dbReference type="Pfam" id="PF00119">
    <property type="entry name" value="ATP-synt_A"/>
    <property type="match status" value="1"/>
</dbReference>
<evidence type="ECO:0000256" key="8">
    <source>
        <dbReference type="ARBA" id="ARBA00023065"/>
    </source>
</evidence>
<comment type="subcellular location">
    <subcellularLocation>
        <location evidence="1">Membrane</location>
        <topology evidence="1">Multi-pass membrane protein</topology>
    </subcellularLocation>
    <subcellularLocation>
        <location evidence="13">Mitochondrion inner membrane</location>
        <topology evidence="13">Multi-pass membrane protein</topology>
    </subcellularLocation>
</comment>
<evidence type="ECO:0000256" key="4">
    <source>
        <dbReference type="ARBA" id="ARBA00022547"/>
    </source>
</evidence>
<name>C0SPF0_9SAUR</name>
<dbReference type="InterPro" id="IPR045083">
    <property type="entry name" value="ATP_synth_F0_asu_bact/mt"/>
</dbReference>
<dbReference type="CDD" id="cd00310">
    <property type="entry name" value="ATP-synt_Fo_a_6"/>
    <property type="match status" value="1"/>
</dbReference>
<keyword evidence="6" id="KW-0375">Hydrogen ion transport</keyword>
<dbReference type="GO" id="GO:0046933">
    <property type="term" value="F:proton-transporting ATP synthase activity, rotational mechanism"/>
    <property type="evidence" value="ECO:0007669"/>
    <property type="project" value="TreeGrafter"/>
</dbReference>
<comment type="catalytic activity">
    <reaction evidence="11">
        <text>H(+)(in) = H(+)(out)</text>
        <dbReference type="Rhea" id="RHEA:34979"/>
        <dbReference type="ChEBI" id="CHEBI:15378"/>
    </reaction>
</comment>
<dbReference type="HAMAP" id="MF_01393">
    <property type="entry name" value="ATP_synth_a_bact"/>
    <property type="match status" value="1"/>
</dbReference>
<gene>
    <name evidence="15" type="primary">ATP6</name>
</gene>
<evidence type="ECO:0000256" key="5">
    <source>
        <dbReference type="ARBA" id="ARBA00022692"/>
    </source>
</evidence>
<dbReference type="AlphaFoldDB" id="C0SPF0"/>
<reference evidence="15" key="1">
    <citation type="submission" date="2003-09" db="EMBL/GenBank/DDBJ databases">
        <title>Molecular taxonomic revision of Laudakia stellio inferred from mtDNA data.</title>
        <authorList>
            <person name="Amer S.A."/>
        </authorList>
    </citation>
    <scope>NUCLEOTIDE SEQUENCE</scope>
    <source>
        <tissue evidence="15">Muscle</tissue>
    </source>
</reference>
<comment type="similarity">
    <text evidence="2">Belongs to the ATPase A chain family.</text>
</comment>
<dbReference type="GO" id="GO:0005743">
    <property type="term" value="C:mitochondrial inner membrane"/>
    <property type="evidence" value="ECO:0007669"/>
    <property type="project" value="UniProtKB-SubCell"/>
</dbReference>
<dbReference type="Gene3D" id="1.20.120.220">
    <property type="entry name" value="ATP synthase, F0 complex, subunit A"/>
    <property type="match status" value="1"/>
</dbReference>
<dbReference type="PRINTS" id="PR00123">
    <property type="entry name" value="ATPASEA"/>
</dbReference>
<evidence type="ECO:0000256" key="14">
    <source>
        <dbReference type="SAM" id="Phobius"/>
    </source>
</evidence>
<dbReference type="PROSITE" id="PS00449">
    <property type="entry name" value="ATPASE_A"/>
    <property type="match status" value="1"/>
</dbReference>
<keyword evidence="10" id="KW-0066">ATP synthesis</keyword>
<feature type="transmembrane region" description="Helical" evidence="14">
    <location>
        <begin position="12"/>
        <end position="32"/>
    </location>
</feature>
<organism evidence="15">
    <name type="scientific">Laudakia stellio stellio</name>
    <dbReference type="NCBI Taxonomy" id="246551"/>
    <lineage>
        <taxon>Eukaryota</taxon>
        <taxon>Metazoa</taxon>
        <taxon>Chordata</taxon>
        <taxon>Craniata</taxon>
        <taxon>Vertebrata</taxon>
        <taxon>Euteleostomi</taxon>
        <taxon>Lepidosauria</taxon>
        <taxon>Squamata</taxon>
        <taxon>Bifurcata</taxon>
        <taxon>Unidentata</taxon>
        <taxon>Episquamata</taxon>
        <taxon>Toxicofera</taxon>
        <taxon>Iguania</taxon>
        <taxon>Acrodonta</taxon>
        <taxon>Agamidae</taxon>
        <taxon>Agaminae</taxon>
        <taxon>Laudakia</taxon>
    </lineage>
</organism>
<keyword evidence="9 14" id="KW-0472">Membrane</keyword>
<evidence type="ECO:0000256" key="2">
    <source>
        <dbReference type="ARBA" id="ARBA00006810"/>
    </source>
</evidence>
<protein>
    <recommendedName>
        <fullName evidence="13">ATP synthase subunit a</fullName>
    </recommendedName>
</protein>
<feature type="transmembrane region" description="Helical" evidence="14">
    <location>
        <begin position="195"/>
        <end position="224"/>
    </location>
</feature>
<keyword evidence="8" id="KW-0406">Ion transport</keyword>
<dbReference type="EMBL" id="AB120317">
    <property type="protein sequence ID" value="BAH56702.1"/>
    <property type="molecule type" value="Genomic_DNA"/>
</dbReference>
<keyword evidence="15" id="KW-0496">Mitochondrion</keyword>
<geneLocation type="mitochondrion" evidence="15"/>
<sequence>MMTSLFDQFNIPALLGMNMMLMTMLLPPMLIFTNPSRLITDRTATLMEWIIKMATKHFMALLNEKGHKWAPMLAALFFMILTQNIIGLLPYTFTPTTQLAMNMALAIPLWLGTVLLGLRTQPTKALAHLLPEGTPTPLIPVLIIIETVSLLMRPLALGVRLTANMTAGHLLLQLISSTTLVTIKSSPLLTLPTGTLLIMLMALEFAVAIIQAYVFTLLMCLYLQENTYDTPNTPISHSNTEPMTYS</sequence>
<keyword evidence="4" id="KW-0138">CF(0)</keyword>
<keyword evidence="3" id="KW-0813">Transport</keyword>
<feature type="transmembrane region" description="Helical" evidence="14">
    <location>
        <begin position="138"/>
        <end position="156"/>
    </location>
</feature>
<dbReference type="SUPFAM" id="SSF81336">
    <property type="entry name" value="F1F0 ATP synthase subunit A"/>
    <property type="match status" value="1"/>
</dbReference>
<feature type="transmembrane region" description="Helical" evidence="14">
    <location>
        <begin position="162"/>
        <end position="183"/>
    </location>
</feature>
<evidence type="ECO:0000256" key="1">
    <source>
        <dbReference type="ARBA" id="ARBA00004141"/>
    </source>
</evidence>
<evidence type="ECO:0000256" key="6">
    <source>
        <dbReference type="ARBA" id="ARBA00022781"/>
    </source>
</evidence>
<dbReference type="InterPro" id="IPR035908">
    <property type="entry name" value="F0_ATP_A_sf"/>
</dbReference>
<evidence type="ECO:0000256" key="12">
    <source>
        <dbReference type="ARBA" id="ARBA00063051"/>
    </source>
</evidence>
<keyword evidence="5 14" id="KW-0812">Transmembrane</keyword>